<dbReference type="SUPFAM" id="SSF141072">
    <property type="entry name" value="CalX-like"/>
    <property type="match status" value="2"/>
</dbReference>
<evidence type="ECO:0000256" key="4">
    <source>
        <dbReference type="ARBA" id="ARBA00023065"/>
    </source>
</evidence>
<evidence type="ECO:0000256" key="3">
    <source>
        <dbReference type="ARBA" id="ARBA00022837"/>
    </source>
</evidence>
<evidence type="ECO:0000313" key="6">
    <source>
        <dbReference type="EMBL" id="GCA96218.1"/>
    </source>
</evidence>
<dbReference type="RefSeq" id="WP_306344572.1">
    <property type="nucleotide sequence ID" value="NZ_BHVU01000668.1"/>
</dbReference>
<organism evidence="6 7">
    <name type="scientific">Microcystis aeruginosa 11-30S32</name>
    <dbReference type="NCBI Taxonomy" id="2358142"/>
    <lineage>
        <taxon>Bacteria</taxon>
        <taxon>Bacillati</taxon>
        <taxon>Cyanobacteriota</taxon>
        <taxon>Cyanophyceae</taxon>
        <taxon>Oscillatoriophycideae</taxon>
        <taxon>Chroococcales</taxon>
        <taxon>Microcystaceae</taxon>
        <taxon>Microcystis</taxon>
    </lineage>
</organism>
<dbReference type="Gene3D" id="2.60.40.2030">
    <property type="match status" value="2"/>
</dbReference>
<feature type="non-terminal residue" evidence="6">
    <location>
        <position position="1"/>
    </location>
</feature>
<dbReference type="Proteomes" id="UP000321223">
    <property type="component" value="Unassembled WGS sequence"/>
</dbReference>
<dbReference type="GO" id="GO:0005432">
    <property type="term" value="F:calcium:sodium antiporter activity"/>
    <property type="evidence" value="ECO:0007669"/>
    <property type="project" value="TreeGrafter"/>
</dbReference>
<evidence type="ECO:0000256" key="2">
    <source>
        <dbReference type="ARBA" id="ARBA00022737"/>
    </source>
</evidence>
<protein>
    <recommendedName>
        <fullName evidence="5">Calx-beta domain-containing protein</fullName>
    </recommendedName>
</protein>
<keyword evidence="1" id="KW-0732">Signal</keyword>
<dbReference type="SUPFAM" id="SSF49899">
    <property type="entry name" value="Concanavalin A-like lectins/glucanases"/>
    <property type="match status" value="1"/>
</dbReference>
<dbReference type="Pfam" id="PF03160">
    <property type="entry name" value="Calx-beta"/>
    <property type="match status" value="2"/>
</dbReference>
<name>A0A510PQQ6_MICAE</name>
<dbReference type="InterPro" id="IPR013320">
    <property type="entry name" value="ConA-like_dom_sf"/>
</dbReference>
<proteinExistence type="predicted"/>
<dbReference type="Pfam" id="PF13385">
    <property type="entry name" value="Laminin_G_3"/>
    <property type="match status" value="1"/>
</dbReference>
<feature type="non-terminal residue" evidence="6">
    <location>
        <position position="332"/>
    </location>
</feature>
<keyword evidence="4" id="KW-0813">Transport</keyword>
<dbReference type="CDD" id="cd00110">
    <property type="entry name" value="LamG"/>
    <property type="match status" value="1"/>
</dbReference>
<dbReference type="PANTHER" id="PTHR11878:SF76">
    <property type="entry name" value="CALX-BETA DOMAIN-CONTAINING PROTEIN"/>
    <property type="match status" value="1"/>
</dbReference>
<reference evidence="6 7" key="1">
    <citation type="journal article" date="2019" name="Appl. Environ. Microbiol.">
        <title>Co-occurrence of broad and narrow host-range viruses infecting the toxic bloom-forming cyanobacterium Microcystis aeruginosa.</title>
        <authorList>
            <person name="Morimoto D."/>
            <person name="Tominaga K."/>
            <person name="Nishimura Y."/>
            <person name="Yoshida N."/>
            <person name="Kimura S."/>
            <person name="Sako Y."/>
            <person name="Yoshida T."/>
        </authorList>
    </citation>
    <scope>NUCLEOTIDE SEQUENCE [LARGE SCALE GENOMIC DNA]</scope>
    <source>
        <strain evidence="6 7">11-30S32</strain>
    </source>
</reference>
<dbReference type="InterPro" id="IPR001791">
    <property type="entry name" value="Laminin_G"/>
</dbReference>
<comment type="caution">
    <text evidence="6">The sequence shown here is derived from an EMBL/GenBank/DDBJ whole genome shotgun (WGS) entry which is preliminary data.</text>
</comment>
<evidence type="ECO:0000259" key="5">
    <source>
        <dbReference type="Pfam" id="PF03160"/>
    </source>
</evidence>
<feature type="domain" description="Calx-beta" evidence="5">
    <location>
        <begin position="297"/>
        <end position="332"/>
    </location>
</feature>
<dbReference type="GO" id="GO:0007154">
    <property type="term" value="P:cell communication"/>
    <property type="evidence" value="ECO:0007669"/>
    <property type="project" value="InterPro"/>
</dbReference>
<dbReference type="GO" id="GO:0016020">
    <property type="term" value="C:membrane"/>
    <property type="evidence" value="ECO:0007669"/>
    <property type="project" value="InterPro"/>
</dbReference>
<gene>
    <name evidence="6" type="ORF">MAE30S32_48700</name>
</gene>
<dbReference type="GO" id="GO:0098703">
    <property type="term" value="P:calcium ion import across plasma membrane"/>
    <property type="evidence" value="ECO:0007669"/>
    <property type="project" value="TreeGrafter"/>
</dbReference>
<dbReference type="InterPro" id="IPR003644">
    <property type="entry name" value="Calx_beta"/>
</dbReference>
<keyword evidence="2" id="KW-0677">Repeat</keyword>
<dbReference type="PANTHER" id="PTHR11878">
    <property type="entry name" value="SODIUM/CALCIUM EXCHANGER"/>
    <property type="match status" value="1"/>
</dbReference>
<accession>A0A510PQQ6</accession>
<evidence type="ECO:0000256" key="1">
    <source>
        <dbReference type="ARBA" id="ARBA00022729"/>
    </source>
</evidence>
<feature type="domain" description="Calx-beta" evidence="5">
    <location>
        <begin position="250"/>
        <end position="294"/>
    </location>
</feature>
<dbReference type="InterPro" id="IPR038081">
    <property type="entry name" value="CalX-like_sf"/>
</dbReference>
<keyword evidence="3" id="KW-0106">Calcium</keyword>
<evidence type="ECO:0000313" key="7">
    <source>
        <dbReference type="Proteomes" id="UP000321223"/>
    </source>
</evidence>
<sequence length="332" mass="35678">VSATINLTNGTATAPSDYNNTPITVNFADGEISKTVNFNQVSKGLLFDGNDYVNIQLNEPETEITHELWFKTTSLNGGLFSVVAGNLGSGGNDRHIYLSQGNIYTRVWNNQVIGSSGLNLADGQWHHVAHVIGNSIGGQRIYVDGQLVASGNKGQSDFNWQDQAVIGYSADSGYFQGQIDEVRIWNKTRTQAEIQAGLNQELIGNESGLIAYWNFNSINGNTVEDLTNNQNDGTVFGAQSGLGFVPTTNNSTIFIVNDSQFETDETINLSLSNPQGGATLGTQTTAVLTIINDDLPQRGTINLNNSNYTVNENGTANITLTRTNGSDGEVSV</sequence>
<dbReference type="InterPro" id="IPR051171">
    <property type="entry name" value="CaCA"/>
</dbReference>
<keyword evidence="4" id="KW-0406">Ion transport</keyword>
<dbReference type="EMBL" id="BHVU01000668">
    <property type="protein sequence ID" value="GCA96218.1"/>
    <property type="molecule type" value="Genomic_DNA"/>
</dbReference>
<dbReference type="Gene3D" id="2.60.120.200">
    <property type="match status" value="1"/>
</dbReference>
<dbReference type="AlphaFoldDB" id="A0A510PQQ6"/>